<feature type="domain" description="Tyrosine specific protein phosphatases" evidence="4">
    <location>
        <begin position="735"/>
        <end position="773"/>
    </location>
</feature>
<feature type="compositionally biased region" description="Basic and acidic residues" evidence="3">
    <location>
        <begin position="139"/>
        <end position="149"/>
    </location>
</feature>
<dbReference type="PROSITE" id="PS50056">
    <property type="entry name" value="TYR_PHOSPHATASE_2"/>
    <property type="match status" value="1"/>
</dbReference>
<dbReference type="PANTHER" id="PTHR46599">
    <property type="entry name" value="PIGGYBAC TRANSPOSABLE ELEMENT-DERIVED PROTEIN 4"/>
    <property type="match status" value="1"/>
</dbReference>
<reference evidence="5 6" key="1">
    <citation type="submission" date="2018-03" db="EMBL/GenBank/DDBJ databases">
        <title>Draft genome sequence of Rohu Carp (Labeo rohita).</title>
        <authorList>
            <person name="Das P."/>
            <person name="Kushwaha B."/>
            <person name="Joshi C.G."/>
            <person name="Kumar D."/>
            <person name="Nagpure N.S."/>
            <person name="Sahoo L."/>
            <person name="Das S.P."/>
            <person name="Bit A."/>
            <person name="Patnaik S."/>
            <person name="Meher P.K."/>
            <person name="Jayasankar P."/>
            <person name="Koringa P.G."/>
            <person name="Patel N.V."/>
            <person name="Hinsu A.T."/>
            <person name="Kumar R."/>
            <person name="Pandey M."/>
            <person name="Agarwal S."/>
            <person name="Srivastava S."/>
            <person name="Singh M."/>
            <person name="Iquebal M.A."/>
            <person name="Jaiswal S."/>
            <person name="Angadi U.B."/>
            <person name="Kumar N."/>
            <person name="Raza M."/>
            <person name="Shah T.M."/>
            <person name="Rai A."/>
            <person name="Jena J.K."/>
        </authorList>
    </citation>
    <scope>NUCLEOTIDE SEQUENCE [LARGE SCALE GENOMIC DNA]</scope>
    <source>
        <strain evidence="5">DASCIFA01</strain>
        <tissue evidence="5">Testis</tissue>
    </source>
</reference>
<evidence type="ECO:0000313" key="6">
    <source>
        <dbReference type="Proteomes" id="UP000290572"/>
    </source>
</evidence>
<dbReference type="SUPFAM" id="SSF52799">
    <property type="entry name" value="(Phosphotyrosine protein) phosphatases II"/>
    <property type="match status" value="1"/>
</dbReference>
<keyword evidence="6" id="KW-1185">Reference proteome</keyword>
<dbReference type="EMBL" id="QBIY01012379">
    <property type="protein sequence ID" value="RXN25336.1"/>
    <property type="molecule type" value="Genomic_DNA"/>
</dbReference>
<dbReference type="Pfam" id="PF13843">
    <property type="entry name" value="DDE_Tnp_1_7"/>
    <property type="match status" value="1"/>
</dbReference>
<dbReference type="Proteomes" id="UP000290572">
    <property type="component" value="Unassembled WGS sequence"/>
</dbReference>
<dbReference type="SMART" id="SM00195">
    <property type="entry name" value="DSPc"/>
    <property type="match status" value="1"/>
</dbReference>
<dbReference type="PROSITE" id="PS00383">
    <property type="entry name" value="TYR_PHOSPHATASE_1"/>
    <property type="match status" value="1"/>
</dbReference>
<gene>
    <name evidence="5" type="ORF">ROHU_021537</name>
</gene>
<organism evidence="5 6">
    <name type="scientific">Labeo rohita</name>
    <name type="common">Indian major carp</name>
    <name type="synonym">Cyprinus rohita</name>
    <dbReference type="NCBI Taxonomy" id="84645"/>
    <lineage>
        <taxon>Eukaryota</taxon>
        <taxon>Metazoa</taxon>
        <taxon>Chordata</taxon>
        <taxon>Craniata</taxon>
        <taxon>Vertebrata</taxon>
        <taxon>Euteleostomi</taxon>
        <taxon>Actinopterygii</taxon>
        <taxon>Neopterygii</taxon>
        <taxon>Teleostei</taxon>
        <taxon>Ostariophysi</taxon>
        <taxon>Cypriniformes</taxon>
        <taxon>Cyprinidae</taxon>
        <taxon>Labeoninae</taxon>
        <taxon>Labeonini</taxon>
        <taxon>Labeo</taxon>
    </lineage>
</organism>
<evidence type="ECO:0000259" key="4">
    <source>
        <dbReference type="PROSITE" id="PS50056"/>
    </source>
</evidence>
<evidence type="ECO:0000256" key="3">
    <source>
        <dbReference type="SAM" id="MobiDB-lite"/>
    </source>
</evidence>
<evidence type="ECO:0000256" key="2">
    <source>
        <dbReference type="ARBA" id="ARBA00022912"/>
    </source>
</evidence>
<dbReference type="InterPro" id="IPR000387">
    <property type="entry name" value="Tyr_Pase_dom"/>
</dbReference>
<dbReference type="AlphaFoldDB" id="A0A498N479"/>
<proteinExistence type="predicted"/>
<dbReference type="InterPro" id="IPR029526">
    <property type="entry name" value="PGBD"/>
</dbReference>
<dbReference type="GO" id="GO:0004721">
    <property type="term" value="F:phosphoprotein phosphatase activity"/>
    <property type="evidence" value="ECO:0007669"/>
    <property type="project" value="UniProtKB-KW"/>
</dbReference>
<protein>
    <submittedName>
        <fullName evidence="5">PiggyBac transposable element-derived 4-like protein</fullName>
    </submittedName>
</protein>
<dbReference type="PANTHER" id="PTHR46599:SF6">
    <property type="entry name" value="DUAL SPECIFICITY PHOSPHATASE 26"/>
    <property type="match status" value="1"/>
</dbReference>
<dbReference type="InterPro" id="IPR016130">
    <property type="entry name" value="Tyr_Pase_AS"/>
</dbReference>
<accession>A0A498N479</accession>
<evidence type="ECO:0000256" key="1">
    <source>
        <dbReference type="ARBA" id="ARBA00022801"/>
    </source>
</evidence>
<feature type="compositionally biased region" description="Low complexity" evidence="3">
    <location>
        <begin position="680"/>
        <end position="691"/>
    </location>
</feature>
<dbReference type="STRING" id="84645.A0A498N479"/>
<feature type="compositionally biased region" description="Basic and acidic residues" evidence="3">
    <location>
        <begin position="228"/>
        <end position="242"/>
    </location>
</feature>
<dbReference type="InterPro" id="IPR020422">
    <property type="entry name" value="TYR_PHOSPHATASE_DUAL_dom"/>
</dbReference>
<keyword evidence="2" id="KW-0904">Protein phosphatase</keyword>
<keyword evidence="1" id="KW-0378">Hydrolase</keyword>
<dbReference type="InterPro" id="IPR029021">
    <property type="entry name" value="Prot-tyrosine_phosphatase-like"/>
</dbReference>
<feature type="compositionally biased region" description="Polar residues" evidence="3">
    <location>
        <begin position="22"/>
        <end position="31"/>
    </location>
</feature>
<dbReference type="Pfam" id="PF00782">
    <property type="entry name" value="DSPc"/>
    <property type="match status" value="1"/>
</dbReference>
<comment type="caution">
    <text evidence="5">The sequence shown here is derived from an EMBL/GenBank/DDBJ whole genome shotgun (WGS) entry which is preliminary data.</text>
</comment>
<sequence>MERLVNVAKNLALLFEFRGDESNTTPRTTSDVVMEEERDGSLHTTSDGGMKVEKNVTLHMTCDEEMVEETLYTTSNGGIKVERDVTQITTCDGVMKEERDTSLYLTNDEGMKVDRDVTQNVTTDGGMEEERDLTLDTMSDGRIEEEKNATLHTTSDGGTEEERDVTLDTMSDGRIEEERDITLHTTSNGGMEEERDVTLNTTSDGGIEEERDATLHMTSDEGMEEERDLNLRKTSDGGTEEKTYVTLPTTSTEWIEEEMDPEGEAELYEELSDATSETEDNVEFNQDYHSSDGEELEDEPEVPFDTEAAYLSRNGNIQWTSTHPEKGRGRLPAHRVYKTTPGPTRLACSNVKDIKSAFELYFPDDIKQIFIKMTNFEGKRVCRDTWKDVDWTDLQAYFGLLFLAGVYRSHHEAVSSLWHGEAGRPIFRATMSLKRFISLTRVFSFYKRDKDCSKQRKDKMAPVRKIWDKWVQRLPLLYNPGPNITVDECLVRFRGRCPFKQYMQSKPGKYGIKIWAACDSRSSYVWNMQIYTGKAADGKSEKNQGMRVVLDMTDGLEGHTVTCDNFFTSYALGEELLRRKMCMIGTVRSNKPELPPALLSMKDRPRFSSKFAFTDTHALVSYCPRKKKYVLLMSTFHRNAKVSDKEHKKPEIILDYNRTKGGVDNLDKLHQRPVHMAFMSRLSRSRSNSRSPSRKDSEKGSPVLTVAELERLLYTGKTACNHADEVWPRLYIGTVLVHCAVGLSRSATLVLAYLMIRQNMTLVEAIKTVKDHRGVTPNRGFLRQLSGLDSVLRASRNAT</sequence>
<feature type="region of interest" description="Disordered" evidence="3">
    <location>
        <begin position="21"/>
        <end position="49"/>
    </location>
</feature>
<feature type="region of interest" description="Disordered" evidence="3">
    <location>
        <begin position="680"/>
        <end position="701"/>
    </location>
</feature>
<feature type="region of interest" description="Disordered" evidence="3">
    <location>
        <begin position="139"/>
        <end position="166"/>
    </location>
</feature>
<name>A0A498N479_LABRO</name>
<feature type="region of interest" description="Disordered" evidence="3">
    <location>
        <begin position="218"/>
        <end position="242"/>
    </location>
</feature>
<dbReference type="Gene3D" id="3.90.190.10">
    <property type="entry name" value="Protein tyrosine phosphatase superfamily"/>
    <property type="match status" value="1"/>
</dbReference>
<dbReference type="InterPro" id="IPR000340">
    <property type="entry name" value="Dual-sp_phosphatase_cat-dom"/>
</dbReference>
<evidence type="ECO:0000313" key="5">
    <source>
        <dbReference type="EMBL" id="RXN25336.1"/>
    </source>
</evidence>